<evidence type="ECO:0000256" key="4">
    <source>
        <dbReference type="ARBA" id="ARBA00023136"/>
    </source>
</evidence>
<feature type="transmembrane region" description="Helical" evidence="7">
    <location>
        <begin position="28"/>
        <end position="46"/>
    </location>
</feature>
<feature type="compositionally biased region" description="Low complexity" evidence="6">
    <location>
        <begin position="58"/>
        <end position="89"/>
    </location>
</feature>
<evidence type="ECO:0000256" key="2">
    <source>
        <dbReference type="ARBA" id="ARBA00022692"/>
    </source>
</evidence>
<dbReference type="GO" id="GO:0012505">
    <property type="term" value="C:endomembrane system"/>
    <property type="evidence" value="ECO:0007669"/>
    <property type="project" value="UniProtKB-SubCell"/>
</dbReference>
<sequence>MLGRYWPLIAWLLYLIVPTDLFPDTFIGPGWTDDLLLLAAVYYLFFRKGAPWERTTRSRSGAGASSGQSGSAGDSRSQGTGTSRPSSSGPPDPHDILGVTPDADWDTIRKAYHSMANRYHPDKVSHLGEEFQQLAHKKFKEIQWAYNTLAKQRKDGRV</sequence>
<dbReference type="SUPFAM" id="SSF46565">
    <property type="entry name" value="Chaperone J-domain"/>
    <property type="match status" value="1"/>
</dbReference>
<evidence type="ECO:0000256" key="7">
    <source>
        <dbReference type="SAM" id="Phobius"/>
    </source>
</evidence>
<keyword evidence="2 7" id="KW-0812">Transmembrane</keyword>
<dbReference type="CDD" id="cd06257">
    <property type="entry name" value="DnaJ"/>
    <property type="match status" value="1"/>
</dbReference>
<dbReference type="SMART" id="SM00271">
    <property type="entry name" value="DnaJ"/>
    <property type="match status" value="1"/>
</dbReference>
<evidence type="ECO:0000313" key="10">
    <source>
        <dbReference type="Proteomes" id="UP000192783"/>
    </source>
</evidence>
<dbReference type="PROSITE" id="PS50076">
    <property type="entry name" value="DNAJ_2"/>
    <property type="match status" value="1"/>
</dbReference>
<evidence type="ECO:0000259" key="8">
    <source>
        <dbReference type="PROSITE" id="PS50076"/>
    </source>
</evidence>
<evidence type="ECO:0000256" key="5">
    <source>
        <dbReference type="ARBA" id="ARBA00023186"/>
    </source>
</evidence>
<reference evidence="9 10" key="1">
    <citation type="submission" date="2017-04" db="EMBL/GenBank/DDBJ databases">
        <authorList>
            <person name="Afonso C.L."/>
            <person name="Miller P.J."/>
            <person name="Scott M.A."/>
            <person name="Spackman E."/>
            <person name="Goraichik I."/>
            <person name="Dimitrov K.M."/>
            <person name="Suarez D.L."/>
            <person name="Swayne D.E."/>
        </authorList>
    </citation>
    <scope>NUCLEOTIDE SEQUENCE [LARGE SCALE GENOMIC DNA]</scope>
    <source>
        <strain evidence="9 10">DSM 13146</strain>
    </source>
</reference>
<dbReference type="Pfam" id="PF00226">
    <property type="entry name" value="DnaJ"/>
    <property type="match status" value="1"/>
</dbReference>
<evidence type="ECO:0000256" key="1">
    <source>
        <dbReference type="ARBA" id="ARBA00004127"/>
    </source>
</evidence>
<proteinExistence type="predicted"/>
<keyword evidence="3 7" id="KW-1133">Transmembrane helix</keyword>
<keyword evidence="10" id="KW-1185">Reference proteome</keyword>
<feature type="region of interest" description="Disordered" evidence="6">
    <location>
        <begin position="55"/>
        <end position="101"/>
    </location>
</feature>
<dbReference type="Pfam" id="PF06803">
    <property type="entry name" value="DUF1232"/>
    <property type="match status" value="1"/>
</dbReference>
<dbReference type="Gene3D" id="1.10.287.110">
    <property type="entry name" value="DnaJ domain"/>
    <property type="match status" value="1"/>
</dbReference>
<evidence type="ECO:0000256" key="3">
    <source>
        <dbReference type="ARBA" id="ARBA00022989"/>
    </source>
</evidence>
<protein>
    <recommendedName>
        <fullName evidence="8">J domain-containing protein</fullName>
    </recommendedName>
</protein>
<comment type="subcellular location">
    <subcellularLocation>
        <location evidence="1">Endomembrane system</location>
        <topology evidence="1">Multi-pass membrane protein</topology>
    </subcellularLocation>
</comment>
<dbReference type="InterPro" id="IPR001623">
    <property type="entry name" value="DnaJ_domain"/>
</dbReference>
<feature type="domain" description="J" evidence="8">
    <location>
        <begin position="92"/>
        <end position="158"/>
    </location>
</feature>
<evidence type="ECO:0000256" key="6">
    <source>
        <dbReference type="SAM" id="MobiDB-lite"/>
    </source>
</evidence>
<dbReference type="InterPro" id="IPR036869">
    <property type="entry name" value="J_dom_sf"/>
</dbReference>
<evidence type="ECO:0000313" key="9">
    <source>
        <dbReference type="EMBL" id="SMC18721.1"/>
    </source>
</evidence>
<dbReference type="AlphaFoldDB" id="A0A1W1X5H3"/>
<dbReference type="PANTHER" id="PTHR44360">
    <property type="entry name" value="DNAJ HOMOLOG SUBFAMILY B MEMBER 9"/>
    <property type="match status" value="1"/>
</dbReference>
<dbReference type="GO" id="GO:0051787">
    <property type="term" value="F:misfolded protein binding"/>
    <property type="evidence" value="ECO:0007669"/>
    <property type="project" value="TreeGrafter"/>
</dbReference>
<dbReference type="InterPro" id="IPR010652">
    <property type="entry name" value="DUF1232"/>
</dbReference>
<dbReference type="OrthoDB" id="9779622at2"/>
<dbReference type="Proteomes" id="UP000192783">
    <property type="component" value="Unassembled WGS sequence"/>
</dbReference>
<keyword evidence="5" id="KW-0143">Chaperone</keyword>
<organism evidence="9 10">
    <name type="scientific">Desulfacinum hydrothermale DSM 13146</name>
    <dbReference type="NCBI Taxonomy" id="1121390"/>
    <lineage>
        <taxon>Bacteria</taxon>
        <taxon>Pseudomonadati</taxon>
        <taxon>Thermodesulfobacteriota</taxon>
        <taxon>Syntrophobacteria</taxon>
        <taxon>Syntrophobacterales</taxon>
        <taxon>Syntrophobacteraceae</taxon>
        <taxon>Desulfacinum</taxon>
    </lineage>
</organism>
<dbReference type="GO" id="GO:0051087">
    <property type="term" value="F:protein-folding chaperone binding"/>
    <property type="evidence" value="ECO:0007669"/>
    <property type="project" value="TreeGrafter"/>
</dbReference>
<dbReference type="InterPro" id="IPR051948">
    <property type="entry name" value="Hsp70_co-chaperone_J-domain"/>
</dbReference>
<name>A0A1W1X5H3_9BACT</name>
<accession>A0A1W1X5H3</accession>
<dbReference type="EMBL" id="FWXF01000002">
    <property type="protein sequence ID" value="SMC18721.1"/>
    <property type="molecule type" value="Genomic_DNA"/>
</dbReference>
<dbReference type="PANTHER" id="PTHR44360:SF1">
    <property type="entry name" value="DNAJ HOMOLOG SUBFAMILY B MEMBER 9"/>
    <property type="match status" value="1"/>
</dbReference>
<dbReference type="STRING" id="1121390.SAMN02746041_00511"/>
<dbReference type="GO" id="GO:0036503">
    <property type="term" value="P:ERAD pathway"/>
    <property type="evidence" value="ECO:0007669"/>
    <property type="project" value="TreeGrafter"/>
</dbReference>
<feature type="transmembrane region" description="Helical" evidence="7">
    <location>
        <begin position="5"/>
        <end position="22"/>
    </location>
</feature>
<dbReference type="RefSeq" id="WP_084055990.1">
    <property type="nucleotide sequence ID" value="NZ_FWXF01000002.1"/>
</dbReference>
<gene>
    <name evidence="9" type="ORF">SAMN02746041_00511</name>
</gene>
<keyword evidence="4 7" id="KW-0472">Membrane</keyword>
<dbReference type="PRINTS" id="PR00625">
    <property type="entry name" value="JDOMAIN"/>
</dbReference>